<sequence>MNALGTRVHHYMEPRGLASALNSLSYIAISVPP</sequence>
<reference evidence="1" key="1">
    <citation type="submission" date="2014-11" db="EMBL/GenBank/DDBJ databases">
        <authorList>
            <person name="Amaro Gonzalez C."/>
        </authorList>
    </citation>
    <scope>NUCLEOTIDE SEQUENCE</scope>
</reference>
<accession>A0A0E9TY98</accession>
<dbReference type="AlphaFoldDB" id="A0A0E9TY98"/>
<evidence type="ECO:0000313" key="1">
    <source>
        <dbReference type="EMBL" id="JAH58516.1"/>
    </source>
</evidence>
<name>A0A0E9TY98_ANGAN</name>
<dbReference type="EMBL" id="GBXM01050061">
    <property type="protein sequence ID" value="JAH58516.1"/>
    <property type="molecule type" value="Transcribed_RNA"/>
</dbReference>
<organism evidence="1">
    <name type="scientific">Anguilla anguilla</name>
    <name type="common">European freshwater eel</name>
    <name type="synonym">Muraena anguilla</name>
    <dbReference type="NCBI Taxonomy" id="7936"/>
    <lineage>
        <taxon>Eukaryota</taxon>
        <taxon>Metazoa</taxon>
        <taxon>Chordata</taxon>
        <taxon>Craniata</taxon>
        <taxon>Vertebrata</taxon>
        <taxon>Euteleostomi</taxon>
        <taxon>Actinopterygii</taxon>
        <taxon>Neopterygii</taxon>
        <taxon>Teleostei</taxon>
        <taxon>Anguilliformes</taxon>
        <taxon>Anguillidae</taxon>
        <taxon>Anguilla</taxon>
    </lineage>
</organism>
<proteinExistence type="predicted"/>
<reference evidence="1" key="2">
    <citation type="journal article" date="2015" name="Fish Shellfish Immunol.">
        <title>Early steps in the European eel (Anguilla anguilla)-Vibrio vulnificus interaction in the gills: Role of the RtxA13 toxin.</title>
        <authorList>
            <person name="Callol A."/>
            <person name="Pajuelo D."/>
            <person name="Ebbesson L."/>
            <person name="Teles M."/>
            <person name="MacKenzie S."/>
            <person name="Amaro C."/>
        </authorList>
    </citation>
    <scope>NUCLEOTIDE SEQUENCE</scope>
</reference>
<protein>
    <submittedName>
        <fullName evidence="1">Uncharacterized protein</fullName>
    </submittedName>
</protein>